<dbReference type="Gene3D" id="2.60.120.260">
    <property type="entry name" value="Galactose-binding domain-like"/>
    <property type="match status" value="2"/>
</dbReference>
<dbReference type="NCBIfam" id="TIGR03696">
    <property type="entry name" value="Rhs_assc_core"/>
    <property type="match status" value="1"/>
</dbReference>
<evidence type="ECO:0000256" key="1">
    <source>
        <dbReference type="SAM" id="SignalP"/>
    </source>
</evidence>
<proteinExistence type="predicted"/>
<sequence>MNNKFKYIWIAVMLLTGLSGWRAQSQNLYTDSNAASVSNEANSTTGWGGTAVISSDGSDPYHGSYAIRGVSSATNGRELNFSFNATVGETYAIKIWAKRGAQSFSPAFANWTGVSGFNVTPIGSVNWQEYYFVVTATSATPNIKAYTSPSTGGSQGDTVFIDSISIEVFNPYLEDLHTSSNAASIDYEANGTTGWTGAAVITSDATNPYHGQYALRASSSATNGRDMGYTFSAVVGQSYTIKIRAREGTQSFSPAFANWSGLTGFTNPTPISGTAWNEYTFNVTATSASPIIRVYTSPSSGGSQGDTVFIDSVSILAQDTEAPSQVTGLSLISSTGTTADISWTAATDNAAVSGYKVYKDGVLEATLGDVLSYSVTALTPNSTYSFTVSATDAAGNEGVQSTALSVSTLAPYTAISLDSNENYVYTRAYQNAKDSANDISSDHDVIEGVTYFDGLGRPKQQIGIKQSPTLKDIVAHITYDQYGRQHRQYLPYSATGTLGSHRNDAEDRTTDYYVLNYPDDLPQNQVLLNAYSETAFEASPLNRPLQQAAPGNIWGMGNGHEIKFEYLSNTTDTLSSGRTSTVEREIATPTSLLEYDDVRLFRVNFVNGNTSQPELTEIGFYDEGTLYKTTTRDENWIGGHEHTTDEFKDQFGRVVLKRTYELVVTEDDPRGGQIGDPVVLLYSLLLYDTYYIYDDFGNLSYVLPPKAIESLPIHVTDLNADIGGRGDIITVQQLIDEVGYQYKYDRRNRLTEKKIPGKGWEYIVYNSLDQPVLTQDANLRANGEWLYTKYDAFGRVILTGKYTNSINTQAGMQTALDDYYTNNSGTKPYESMTGPGNININGASVGGYSNQSFPIDNTEAYTIHHFDEYFIPPTLVSMPSSVFGQTVKTNLKGLPTSTITRVLGTQLSIINVIGYDEKARPIWVYNRNVELGITDIVETSLDFAGKVLETKSTHTRDGGTPIVVTERFTYDHAARVLRQTHKVDNEPEELIAQNEYDEISQLTVKKVGNTITNPLQEVNYSYNIRGWLKAINDVDNIGNDLFSFKINYNDPTSGTALYNGNISQTHWRTANTDSSLKTYTYSYDGLNRIISAIDNTGNYNLNNVSYDLNGNITALSRQGHINAAATSFNEMDDLEYEYSLGSLGNRLVDVEDGTSIDFGFKDFEVNGETDYSYDANGNMIKDNNKGITSIDYNHLNLPTEVVFDNDQNKKINYIYDAAGIKIKKIVTDGSSLTTTEYAGNFIYKNNNLQFFNTAEGYVEPDGSNGYDYIYQYKDHLGNIRLAYSDDNGDGTVTQAEIREENNYYPFGLKHKGYNSAIVGGNHKYGFTGKEEQDELGLAWIDITARNYDAALGRWMNIDPLAEEMRRHSPYNYAFDNPIYYIDPDGMMPIGIGENENDTNFDFINKESQAFEGIYNFNVDTGEFIKISDEGDDIGQHVINFVNSGGAQVGVGFVNTQPGSFTPGELLENDGAKLFGGLINSGLLSEQAKRRISSLTSQTGVNQVGQDFGTLLLVIGALPIAIEAGIASSPAVSRLVSHINAIVREIEIFTSVRGGTVVRTNLNALKNFLLKEGLKVFRKHGSKGLREFLKRKGLKKVVKRLQKADVGELVNSKTAKRLYRTLRTIYKILE</sequence>
<comment type="caution">
    <text evidence="3">The sequence shown here is derived from an EMBL/GenBank/DDBJ whole genome shotgun (WGS) entry which is preliminary data.</text>
</comment>
<dbReference type="InterPro" id="IPR003961">
    <property type="entry name" value="FN3_dom"/>
</dbReference>
<feature type="domain" description="Fibronectin type-III" evidence="2">
    <location>
        <begin position="322"/>
        <end position="411"/>
    </location>
</feature>
<evidence type="ECO:0000313" key="3">
    <source>
        <dbReference type="EMBL" id="NER13111.1"/>
    </source>
</evidence>
<dbReference type="Pfam" id="PF00041">
    <property type="entry name" value="fn3"/>
    <property type="match status" value="1"/>
</dbReference>
<evidence type="ECO:0000259" key="2">
    <source>
        <dbReference type="PROSITE" id="PS50853"/>
    </source>
</evidence>
<feature type="chain" id="PRO_5026680392" description="Fibronectin type-III domain-containing protein" evidence="1">
    <location>
        <begin position="24"/>
        <end position="1629"/>
    </location>
</feature>
<name>A0A6P0UID6_9FLAO</name>
<reference evidence="3 4" key="1">
    <citation type="submission" date="2020-01" db="EMBL/GenBank/DDBJ databases">
        <title>Leptobacterium flavescens.</title>
        <authorList>
            <person name="Wang G."/>
        </authorList>
    </citation>
    <scope>NUCLEOTIDE SEQUENCE [LARGE SCALE GENOMIC DNA]</scope>
    <source>
        <strain evidence="3 4">KCTC 22160</strain>
    </source>
</reference>
<dbReference type="InterPro" id="IPR008979">
    <property type="entry name" value="Galactose-bd-like_sf"/>
</dbReference>
<organism evidence="3 4">
    <name type="scientific">Leptobacterium flavescens</name>
    <dbReference type="NCBI Taxonomy" id="472055"/>
    <lineage>
        <taxon>Bacteria</taxon>
        <taxon>Pseudomonadati</taxon>
        <taxon>Bacteroidota</taxon>
        <taxon>Flavobacteriia</taxon>
        <taxon>Flavobacteriales</taxon>
        <taxon>Flavobacteriaceae</taxon>
        <taxon>Leptobacterium</taxon>
    </lineage>
</organism>
<dbReference type="SUPFAM" id="SSF49785">
    <property type="entry name" value="Galactose-binding domain-like"/>
    <property type="match status" value="1"/>
</dbReference>
<dbReference type="PANTHER" id="PTHR32305">
    <property type="match status" value="1"/>
</dbReference>
<dbReference type="RefSeq" id="WP_163606113.1">
    <property type="nucleotide sequence ID" value="NZ_JAABOO010000001.1"/>
</dbReference>
<dbReference type="PROSITE" id="PS50853">
    <property type="entry name" value="FN3"/>
    <property type="match status" value="1"/>
</dbReference>
<dbReference type="InterPro" id="IPR045619">
    <property type="entry name" value="DUF6443"/>
</dbReference>
<evidence type="ECO:0000313" key="4">
    <source>
        <dbReference type="Proteomes" id="UP000468581"/>
    </source>
</evidence>
<dbReference type="SMART" id="SM00060">
    <property type="entry name" value="FN3"/>
    <property type="match status" value="1"/>
</dbReference>
<dbReference type="PROSITE" id="PS00018">
    <property type="entry name" value="EF_HAND_1"/>
    <property type="match status" value="1"/>
</dbReference>
<dbReference type="Proteomes" id="UP000468581">
    <property type="component" value="Unassembled WGS sequence"/>
</dbReference>
<dbReference type="Pfam" id="PF20041">
    <property type="entry name" value="DUF6443"/>
    <property type="match status" value="1"/>
</dbReference>
<dbReference type="InterPro" id="IPR050708">
    <property type="entry name" value="T6SS_VgrG/RHS"/>
</dbReference>
<protein>
    <recommendedName>
        <fullName evidence="2">Fibronectin type-III domain-containing protein</fullName>
    </recommendedName>
</protein>
<dbReference type="Gene3D" id="2.60.40.10">
    <property type="entry name" value="Immunoglobulins"/>
    <property type="match status" value="1"/>
</dbReference>
<accession>A0A6P0UID6</accession>
<dbReference type="CDD" id="cd00063">
    <property type="entry name" value="FN3"/>
    <property type="match status" value="1"/>
</dbReference>
<dbReference type="PANTHER" id="PTHR32305:SF15">
    <property type="entry name" value="PROTEIN RHSA-RELATED"/>
    <property type="match status" value="1"/>
</dbReference>
<feature type="signal peptide" evidence="1">
    <location>
        <begin position="1"/>
        <end position="23"/>
    </location>
</feature>
<dbReference type="InterPro" id="IPR036116">
    <property type="entry name" value="FN3_sf"/>
</dbReference>
<keyword evidence="4" id="KW-1185">Reference proteome</keyword>
<dbReference type="InterPro" id="IPR013783">
    <property type="entry name" value="Ig-like_fold"/>
</dbReference>
<dbReference type="EMBL" id="JAABOO010000001">
    <property type="protein sequence ID" value="NER13111.1"/>
    <property type="molecule type" value="Genomic_DNA"/>
</dbReference>
<dbReference type="SUPFAM" id="SSF49265">
    <property type="entry name" value="Fibronectin type III"/>
    <property type="match status" value="1"/>
</dbReference>
<dbReference type="InterPro" id="IPR018247">
    <property type="entry name" value="EF_Hand_1_Ca_BS"/>
</dbReference>
<dbReference type="InterPro" id="IPR022385">
    <property type="entry name" value="Rhs_assc_core"/>
</dbReference>
<dbReference type="Gene3D" id="2.180.10.10">
    <property type="entry name" value="RHS repeat-associated core"/>
    <property type="match status" value="1"/>
</dbReference>
<gene>
    <name evidence="3" type="ORF">GWK08_06650</name>
</gene>
<keyword evidence="1" id="KW-0732">Signal</keyword>